<evidence type="ECO:0008006" key="3">
    <source>
        <dbReference type="Google" id="ProtNLM"/>
    </source>
</evidence>
<dbReference type="AlphaFoldDB" id="A0A386PNE5"/>
<name>A0A386PNE5_9SPIR</name>
<reference evidence="1 2" key="1">
    <citation type="journal article" date="2018" name="Infect. Genet. Evol.">
        <title>Genome-wide analysis of Borrelia turcica and 'Candidatus Borrelia tachyglossi' shows relapsing fever-like genomes with unique genomic links to Lyme disease Borrelia.</title>
        <authorList>
            <person name="Gofton A.W."/>
            <person name="Margos G."/>
            <person name="Fingerle V."/>
            <person name="Hepner S."/>
            <person name="Loh S.M."/>
            <person name="Ryan U."/>
            <person name="Irwin P."/>
            <person name="Oskam C.L."/>
        </authorList>
    </citation>
    <scope>NUCLEOTIDE SEQUENCE [LARGE SCALE GENOMIC DNA]</scope>
    <source>
        <strain evidence="1 2">IST7</strain>
        <plasmid evidence="1">cp33</plasmid>
    </source>
</reference>
<dbReference type="EMBL" id="CP028888">
    <property type="protein sequence ID" value="AYE37006.1"/>
    <property type="molecule type" value="Genomic_DNA"/>
</dbReference>
<dbReference type="Proteomes" id="UP000275571">
    <property type="component" value="Plasmid cp33"/>
</dbReference>
<geneLocation type="plasmid" evidence="1 2">
    <name>cp33</name>
</geneLocation>
<dbReference type="InterPro" id="IPR009925">
    <property type="entry name" value="DUF1463"/>
</dbReference>
<sequence>MAYDGHTSFQNFKDSVFIFNEHEFKHGRIKISKGKNEIAKTSNLGDMAFFLKQEANFYIIELEVSKNSYDYKKLMAFYHAQENGDQRPEDNYKPLTFLDKEGGVKITTEHAFFTSYNELSYNPEEPAEVTFTLNAIKCTTEFIDK</sequence>
<organism evidence="1 2">
    <name type="scientific">Borrelia turcica IST7</name>
    <dbReference type="NCBI Taxonomy" id="1104446"/>
    <lineage>
        <taxon>Bacteria</taxon>
        <taxon>Pseudomonadati</taxon>
        <taxon>Spirochaetota</taxon>
        <taxon>Spirochaetia</taxon>
        <taxon>Spirochaetales</taxon>
        <taxon>Borreliaceae</taxon>
        <taxon>Borrelia</taxon>
    </lineage>
</organism>
<keyword evidence="1" id="KW-0614">Plasmid</keyword>
<accession>A0A386PNE5</accession>
<keyword evidence="2" id="KW-1185">Reference proteome</keyword>
<dbReference type="KEGG" id="btur:DB313_05765"/>
<protein>
    <recommendedName>
        <fullName evidence="3">DUF1463 domain-containing protein</fullName>
    </recommendedName>
</protein>
<dbReference type="RefSeq" id="WP_120104927.1">
    <property type="nucleotide sequence ID" value="NZ_CP028888.1"/>
</dbReference>
<dbReference type="Pfam" id="PF07316">
    <property type="entry name" value="DUF1463"/>
    <property type="match status" value="1"/>
</dbReference>
<evidence type="ECO:0000313" key="2">
    <source>
        <dbReference type="Proteomes" id="UP000275571"/>
    </source>
</evidence>
<gene>
    <name evidence="1" type="ORF">DB313_05765</name>
</gene>
<proteinExistence type="predicted"/>
<evidence type="ECO:0000313" key="1">
    <source>
        <dbReference type="EMBL" id="AYE37006.1"/>
    </source>
</evidence>